<organism evidence="2 3">
    <name type="scientific">Altererythrobacter ishigakiensis</name>
    <dbReference type="NCBI Taxonomy" id="476157"/>
    <lineage>
        <taxon>Bacteria</taxon>
        <taxon>Pseudomonadati</taxon>
        <taxon>Pseudomonadota</taxon>
        <taxon>Alphaproteobacteria</taxon>
        <taxon>Sphingomonadales</taxon>
        <taxon>Erythrobacteraceae</taxon>
        <taxon>Altererythrobacter</taxon>
    </lineage>
</organism>
<proteinExistence type="predicted"/>
<evidence type="ECO:0000256" key="1">
    <source>
        <dbReference type="SAM" id="SignalP"/>
    </source>
</evidence>
<dbReference type="AlphaFoldDB" id="A0A562UXC9"/>
<keyword evidence="1" id="KW-0732">Signal</keyword>
<dbReference type="STRING" id="476157.GCA_001663155_01372"/>
<protein>
    <recommendedName>
        <fullName evidence="4">Invasion protein IalB</fullName>
    </recommendedName>
</protein>
<sequence length="177" mass="18987">MNRLFTPTIVFGLCVLLAAPLAAKDSLGVFSDWAAFRDIEAPRCYAIALAEPVGPQASAARDYEPYASIGSWPYRQIRNQLHIRLSREIAQGASISLRLGGRTFELSGGGGDAWAKDRAMDAAIIARMRSSDSMRVTSTTTSGRRFTDTYVLDGVATAIDAATLGCAPAALEQARRS</sequence>
<feature type="signal peptide" evidence="1">
    <location>
        <begin position="1"/>
        <end position="23"/>
    </location>
</feature>
<evidence type="ECO:0008006" key="4">
    <source>
        <dbReference type="Google" id="ProtNLM"/>
    </source>
</evidence>
<evidence type="ECO:0000313" key="3">
    <source>
        <dbReference type="Proteomes" id="UP000320547"/>
    </source>
</evidence>
<dbReference type="OrthoDB" id="7426653at2"/>
<keyword evidence="3" id="KW-1185">Reference proteome</keyword>
<name>A0A562UXC9_9SPHN</name>
<dbReference type="RefSeq" id="WP_067599024.1">
    <property type="nucleotide sequence ID" value="NZ_CP015963.1"/>
</dbReference>
<dbReference type="EMBL" id="VLLK01000001">
    <property type="protein sequence ID" value="TWJ10320.1"/>
    <property type="molecule type" value="Genomic_DNA"/>
</dbReference>
<dbReference type="Proteomes" id="UP000320547">
    <property type="component" value="Unassembled WGS sequence"/>
</dbReference>
<comment type="caution">
    <text evidence="2">The sequence shown here is derived from an EMBL/GenBank/DDBJ whole genome shotgun (WGS) entry which is preliminary data.</text>
</comment>
<reference evidence="2 3" key="1">
    <citation type="submission" date="2019-07" db="EMBL/GenBank/DDBJ databases">
        <title>Genomic Encyclopedia of Archaeal and Bacterial Type Strains, Phase II (KMG-II): from individual species to whole genera.</title>
        <authorList>
            <person name="Goeker M."/>
        </authorList>
    </citation>
    <scope>NUCLEOTIDE SEQUENCE [LARGE SCALE GENOMIC DNA]</scope>
    <source>
        <strain evidence="2 3">ATCC BAA-2084</strain>
    </source>
</reference>
<evidence type="ECO:0000313" key="2">
    <source>
        <dbReference type="EMBL" id="TWJ10320.1"/>
    </source>
</evidence>
<gene>
    <name evidence="2" type="ORF">JN10_1983</name>
</gene>
<feature type="chain" id="PRO_5022003363" description="Invasion protein IalB" evidence="1">
    <location>
        <begin position="24"/>
        <end position="177"/>
    </location>
</feature>
<accession>A0A562UXC9</accession>